<proteinExistence type="predicted"/>
<dbReference type="InterPro" id="IPR024079">
    <property type="entry name" value="MetalloPept_cat_dom_sf"/>
</dbReference>
<dbReference type="InterPro" id="IPR044060">
    <property type="entry name" value="Bacterial_rp_domain"/>
</dbReference>
<dbReference type="Gene3D" id="2.60.120.260">
    <property type="entry name" value="Galactose-binding domain-like"/>
    <property type="match status" value="2"/>
</dbReference>
<evidence type="ECO:0000256" key="1">
    <source>
        <dbReference type="SAM" id="SignalP"/>
    </source>
</evidence>
<feature type="signal peptide" evidence="1">
    <location>
        <begin position="1"/>
        <end position="32"/>
    </location>
</feature>
<comment type="caution">
    <text evidence="3">The sequence shown here is derived from an EMBL/GenBank/DDBJ whole genome shotgun (WGS) entry which is preliminary data.</text>
</comment>
<dbReference type="RefSeq" id="WP_345501841.1">
    <property type="nucleotide sequence ID" value="NZ_BAABLO010000004.1"/>
</dbReference>
<gene>
    <name evidence="3" type="ORF">GCM10025782_11990</name>
</gene>
<dbReference type="Proteomes" id="UP001500556">
    <property type="component" value="Unassembled WGS sequence"/>
</dbReference>
<protein>
    <recommendedName>
        <fullName evidence="2">Bacterial repeat domain-containing protein</fullName>
    </recommendedName>
</protein>
<evidence type="ECO:0000259" key="2">
    <source>
        <dbReference type="Pfam" id="PF18998"/>
    </source>
</evidence>
<name>A0ABP8XVY2_9MICO</name>
<dbReference type="Gene3D" id="3.40.390.10">
    <property type="entry name" value="Collagenase (Catalytic Domain)"/>
    <property type="match status" value="1"/>
</dbReference>
<accession>A0ABP8XVY2</accession>
<reference evidence="4" key="1">
    <citation type="journal article" date="2019" name="Int. J. Syst. Evol. Microbiol.">
        <title>The Global Catalogue of Microorganisms (GCM) 10K type strain sequencing project: providing services to taxonomists for standard genome sequencing and annotation.</title>
        <authorList>
            <consortium name="The Broad Institute Genomics Platform"/>
            <consortium name="The Broad Institute Genome Sequencing Center for Infectious Disease"/>
            <person name="Wu L."/>
            <person name="Ma J."/>
        </authorList>
    </citation>
    <scope>NUCLEOTIDE SEQUENCE [LARGE SCALE GENOMIC DNA]</scope>
    <source>
        <strain evidence="4">JCM 18961</strain>
    </source>
</reference>
<feature type="chain" id="PRO_5045510337" description="Bacterial repeat domain-containing protein" evidence="1">
    <location>
        <begin position="33"/>
        <end position="782"/>
    </location>
</feature>
<keyword evidence="4" id="KW-1185">Reference proteome</keyword>
<dbReference type="EMBL" id="BAABLO010000004">
    <property type="protein sequence ID" value="GAA4716619.1"/>
    <property type="molecule type" value="Genomic_DNA"/>
</dbReference>
<dbReference type="SUPFAM" id="SSF55486">
    <property type="entry name" value="Metalloproteases ('zincins'), catalytic domain"/>
    <property type="match status" value="1"/>
</dbReference>
<evidence type="ECO:0000313" key="4">
    <source>
        <dbReference type="Proteomes" id="UP001500556"/>
    </source>
</evidence>
<organism evidence="3 4">
    <name type="scientific">Pedococcus ginsenosidimutans</name>
    <dbReference type="NCBI Taxonomy" id="490570"/>
    <lineage>
        <taxon>Bacteria</taxon>
        <taxon>Bacillati</taxon>
        <taxon>Actinomycetota</taxon>
        <taxon>Actinomycetes</taxon>
        <taxon>Micrococcales</taxon>
        <taxon>Intrasporangiaceae</taxon>
        <taxon>Pedococcus</taxon>
    </lineage>
</organism>
<evidence type="ECO:0000313" key="3">
    <source>
        <dbReference type="EMBL" id="GAA4716619.1"/>
    </source>
</evidence>
<keyword evidence="1" id="KW-0732">Signal</keyword>
<dbReference type="Pfam" id="PF18998">
    <property type="entry name" value="Flg_new_2"/>
    <property type="match status" value="1"/>
</dbReference>
<sequence>MSAKRVGRALTLVAAMAAAMLLMLGPASPTLGAVAGGGQSVTVSGVFLEVHGDSRYADQTLYVLQSAGREYQLRTEGTPAIHSRARVTVHGLLNGDVLDVTGGGAITVTAAAPASSAVTGAQSVLVVNVVWPGTSLTATTAQEDNFMFGSDSRTVASFYTDTSYGQMTWTGTETPTYTITDPASCNLPGLANQAEAAATSGGYDVTAYRALMINAPNLYCGAAGYGEIGGKHAWVQNGLWNLDDGYARLVPTHEIGHALGLYHSHGLECGAVTVTTSCLGNPAANNEEYGNAWDVMGNNWPGDANDAVTWFSAKQELVLGWISGSRVTTVNASGTYDLVPLEKNGTTSPQVLLLTTPTHTYYVEYRQPITQDSFLTGYPAATNSVHISVSAAFGSDTGPFALDFTPNSDTSAGYYDWYDAPLPVGGTFTDPENVFTISPVSQNGTTASVRVTLAGTASYALSVSTSGTGSGTVTSSPAGISCGTPCSASYPSGTSVTLTESPAAGSTFAGWGGACSGTSSTCTVSMTAARAVTAAFTATGGGGTRYEESAASLDGWVVHTDGTGPYRASRTAGDTAQFAFSGTSITWRTKKGPAQGIAQVSIDGVNKGSFDEYAASFQPATVAFTGLSTSSHKIVVKVLGTKNSSASAADVALDGFTVGATTTDENATKVLLDKWKGVSNTSASGKAYRSSAVANQTAGLTFTGTAVDYVATTGPGWGRAEVYVDGVDKGTVDLYASAVHYQTVRSFTGLSAGSHTITVKVLGTKNPAATAKTVNVDAFVVH</sequence>
<feature type="domain" description="Bacterial repeat" evidence="2">
    <location>
        <begin position="462"/>
        <end position="538"/>
    </location>
</feature>